<protein>
    <recommendedName>
        <fullName evidence="1">EngC GTPase domain-containing protein</fullName>
    </recommendedName>
</protein>
<evidence type="ECO:0000313" key="2">
    <source>
        <dbReference type="EMBL" id="SVA35845.1"/>
    </source>
</evidence>
<accession>A0A381V645</accession>
<organism evidence="2">
    <name type="scientific">marine metagenome</name>
    <dbReference type="NCBI Taxonomy" id="408172"/>
    <lineage>
        <taxon>unclassified sequences</taxon>
        <taxon>metagenomes</taxon>
        <taxon>ecological metagenomes</taxon>
    </lineage>
</organism>
<dbReference type="Gene3D" id="3.40.50.300">
    <property type="entry name" value="P-loop containing nucleotide triphosphate hydrolases"/>
    <property type="match status" value="1"/>
</dbReference>
<dbReference type="SUPFAM" id="SSF52540">
    <property type="entry name" value="P-loop containing nucleoside triphosphate hydrolases"/>
    <property type="match status" value="1"/>
</dbReference>
<dbReference type="AlphaFoldDB" id="A0A381V645"/>
<dbReference type="PROSITE" id="PS50936">
    <property type="entry name" value="ENGC_GTPASE"/>
    <property type="match status" value="1"/>
</dbReference>
<dbReference type="InterPro" id="IPR010914">
    <property type="entry name" value="RsgA_GTPase_dom"/>
</dbReference>
<dbReference type="InterPro" id="IPR004881">
    <property type="entry name" value="Ribosome_biogen_GTPase_RsgA"/>
</dbReference>
<dbReference type="PANTHER" id="PTHR32120:SF11">
    <property type="entry name" value="SMALL RIBOSOMAL SUBUNIT BIOGENESIS GTPASE RSGA 1, MITOCHONDRIAL-RELATED"/>
    <property type="match status" value="1"/>
</dbReference>
<gene>
    <name evidence="2" type="ORF">METZ01_LOCUS88699</name>
</gene>
<proteinExistence type="predicted"/>
<sequence>MSKVQTGQIIEFYSNTCKVLVANKEYKCQIQGRIDLVVGDLVEIEQKEGLDNSQAVVIRRLKRNTALFKAKENIKKAVAANISHIGILVTINPKTNLEFIDKWITIGINSKIQPFIIFNKIDSVPKGAFDEMRKLYKKIHIPSFVISAKYKTNLENLISYLSKQTSIFVGNSGAGKSTLTSSLTGKEILSKSLSNNQGVHTTSISTLYETVNMIKVIDSPGIRDI</sequence>
<feature type="non-terminal residue" evidence="2">
    <location>
        <position position="225"/>
    </location>
</feature>
<name>A0A381V645_9ZZZZ</name>
<dbReference type="Gene3D" id="2.40.50.140">
    <property type="entry name" value="Nucleic acid-binding proteins"/>
    <property type="match status" value="1"/>
</dbReference>
<dbReference type="SUPFAM" id="SSF50249">
    <property type="entry name" value="Nucleic acid-binding proteins"/>
    <property type="match status" value="1"/>
</dbReference>
<evidence type="ECO:0000259" key="1">
    <source>
        <dbReference type="PROSITE" id="PS50936"/>
    </source>
</evidence>
<dbReference type="Pfam" id="PF03193">
    <property type="entry name" value="RsgA_GTPase"/>
    <property type="match status" value="1"/>
</dbReference>
<dbReference type="EMBL" id="UINC01007958">
    <property type="protein sequence ID" value="SVA35845.1"/>
    <property type="molecule type" value="Genomic_DNA"/>
</dbReference>
<dbReference type="InterPro" id="IPR012340">
    <property type="entry name" value="NA-bd_OB-fold"/>
</dbReference>
<reference evidence="2" key="1">
    <citation type="submission" date="2018-05" db="EMBL/GenBank/DDBJ databases">
        <authorList>
            <person name="Lanie J.A."/>
            <person name="Ng W.-L."/>
            <person name="Kazmierczak K.M."/>
            <person name="Andrzejewski T.M."/>
            <person name="Davidsen T.M."/>
            <person name="Wayne K.J."/>
            <person name="Tettelin H."/>
            <person name="Glass J.I."/>
            <person name="Rusch D."/>
            <person name="Podicherti R."/>
            <person name="Tsui H.-C.T."/>
            <person name="Winkler M.E."/>
        </authorList>
    </citation>
    <scope>NUCLEOTIDE SEQUENCE</scope>
</reference>
<dbReference type="GO" id="GO:0003924">
    <property type="term" value="F:GTPase activity"/>
    <property type="evidence" value="ECO:0007669"/>
    <property type="project" value="InterPro"/>
</dbReference>
<dbReference type="PANTHER" id="PTHR32120">
    <property type="entry name" value="SMALL RIBOSOMAL SUBUNIT BIOGENESIS GTPASE RSGA"/>
    <property type="match status" value="1"/>
</dbReference>
<feature type="domain" description="EngC GTPase" evidence="1">
    <location>
        <begin position="80"/>
        <end position="223"/>
    </location>
</feature>
<dbReference type="GO" id="GO:0005525">
    <property type="term" value="F:GTP binding"/>
    <property type="evidence" value="ECO:0007669"/>
    <property type="project" value="InterPro"/>
</dbReference>
<dbReference type="InterPro" id="IPR027417">
    <property type="entry name" value="P-loop_NTPase"/>
</dbReference>